<comment type="caution">
    <text evidence="1">The sequence shown here is derived from an EMBL/GenBank/DDBJ whole genome shotgun (WGS) entry which is preliminary data.</text>
</comment>
<gene>
    <name evidence="1" type="ORF">HPB47_015317</name>
</gene>
<organism evidence="1 2">
    <name type="scientific">Ixodes persulcatus</name>
    <name type="common">Taiga tick</name>
    <dbReference type="NCBI Taxonomy" id="34615"/>
    <lineage>
        <taxon>Eukaryota</taxon>
        <taxon>Metazoa</taxon>
        <taxon>Ecdysozoa</taxon>
        <taxon>Arthropoda</taxon>
        <taxon>Chelicerata</taxon>
        <taxon>Arachnida</taxon>
        <taxon>Acari</taxon>
        <taxon>Parasitiformes</taxon>
        <taxon>Ixodida</taxon>
        <taxon>Ixodoidea</taxon>
        <taxon>Ixodidae</taxon>
        <taxon>Ixodinae</taxon>
        <taxon>Ixodes</taxon>
    </lineage>
</organism>
<keyword evidence="2" id="KW-1185">Reference proteome</keyword>
<protein>
    <submittedName>
        <fullName evidence="1">Uncharacterized protein</fullName>
    </submittedName>
</protein>
<evidence type="ECO:0000313" key="2">
    <source>
        <dbReference type="Proteomes" id="UP000805193"/>
    </source>
</evidence>
<dbReference type="EMBL" id="JABSTQ010003874">
    <property type="protein sequence ID" value="KAG0443072.1"/>
    <property type="molecule type" value="Genomic_DNA"/>
</dbReference>
<name>A0AC60QTW8_IXOPE</name>
<dbReference type="Proteomes" id="UP000805193">
    <property type="component" value="Unassembled WGS sequence"/>
</dbReference>
<accession>A0AC60QTW8</accession>
<proteinExistence type="predicted"/>
<evidence type="ECO:0000313" key="1">
    <source>
        <dbReference type="EMBL" id="KAG0443072.1"/>
    </source>
</evidence>
<sequence length="513" mass="58367">MLENDGKLKNNQHKSYLKRSPMATSPMAAFPTTSSEIWSLQLSTFQEALDDPEAGPSIPASPADMPPPAPQKGHIQWFARDFTPGAQNCIYRMKGGSTPLETPEYFMRYFSESVFEQLAEFTDIYSLQTSGKELGTTPQEVKVFFGILMAMGALKYPRIRMYWQAGTRIPMVADFMATDPKNLDKFWKVRPILEAVRLRKLQVEPAEENSIDEQMIAFTWRVAAKQFVRNKPNPEGAKATVRCSTYGVAHDFEFYQGKGTGVDPKYAHLGLGGSVVMRVSEWGYSAPVQFDPTGYLNAHSKAKKKCERKEEEPLTAKYEDGDVVIVRWQDNGIVNMASTRVGVGEKGTVKRWSEAKKEHIEIQCPEVILEYKFMEGVDKLEFIMSLYPIRSRTRKWTVRVISHFISFGLSNSWLEYIRDASEERLPKKATKDIRLPSLETTQPSKKPHNAEALPTNTVRYDGQSHWPEHVGASFAHRCRREGCKGKSRIRCRKCNVFLCLTVENNCFLGFHTK</sequence>
<reference evidence="1 2" key="1">
    <citation type="journal article" date="2020" name="Cell">
        <title>Large-Scale Comparative Analyses of Tick Genomes Elucidate Their Genetic Diversity and Vector Capacities.</title>
        <authorList>
            <consortium name="Tick Genome and Microbiome Consortium (TIGMIC)"/>
            <person name="Jia N."/>
            <person name="Wang J."/>
            <person name="Shi W."/>
            <person name="Du L."/>
            <person name="Sun Y."/>
            <person name="Zhan W."/>
            <person name="Jiang J.F."/>
            <person name="Wang Q."/>
            <person name="Zhang B."/>
            <person name="Ji P."/>
            <person name="Bell-Sakyi L."/>
            <person name="Cui X.M."/>
            <person name="Yuan T.T."/>
            <person name="Jiang B.G."/>
            <person name="Yang W.F."/>
            <person name="Lam T.T."/>
            <person name="Chang Q.C."/>
            <person name="Ding S.J."/>
            <person name="Wang X.J."/>
            <person name="Zhu J.G."/>
            <person name="Ruan X.D."/>
            <person name="Zhao L."/>
            <person name="Wei J.T."/>
            <person name="Ye R.Z."/>
            <person name="Que T.C."/>
            <person name="Du C.H."/>
            <person name="Zhou Y.H."/>
            <person name="Cheng J.X."/>
            <person name="Dai P.F."/>
            <person name="Guo W.B."/>
            <person name="Han X.H."/>
            <person name="Huang E.J."/>
            <person name="Li L.F."/>
            <person name="Wei W."/>
            <person name="Gao Y.C."/>
            <person name="Liu J.Z."/>
            <person name="Shao H.Z."/>
            <person name="Wang X."/>
            <person name="Wang C.C."/>
            <person name="Yang T.C."/>
            <person name="Huo Q.B."/>
            <person name="Li W."/>
            <person name="Chen H.Y."/>
            <person name="Chen S.E."/>
            <person name="Zhou L.G."/>
            <person name="Ni X.B."/>
            <person name="Tian J.H."/>
            <person name="Sheng Y."/>
            <person name="Liu T."/>
            <person name="Pan Y.S."/>
            <person name="Xia L.Y."/>
            <person name="Li J."/>
            <person name="Zhao F."/>
            <person name="Cao W.C."/>
        </authorList>
    </citation>
    <scope>NUCLEOTIDE SEQUENCE [LARGE SCALE GENOMIC DNA]</scope>
    <source>
        <strain evidence="1">Iper-2018</strain>
    </source>
</reference>